<keyword evidence="1" id="KW-1133">Transmembrane helix</keyword>
<dbReference type="AlphaFoldDB" id="A0A8S1Y6I8"/>
<organism evidence="2 3">
    <name type="scientific">Paramecium octaurelia</name>
    <dbReference type="NCBI Taxonomy" id="43137"/>
    <lineage>
        <taxon>Eukaryota</taxon>
        <taxon>Sar</taxon>
        <taxon>Alveolata</taxon>
        <taxon>Ciliophora</taxon>
        <taxon>Intramacronucleata</taxon>
        <taxon>Oligohymenophorea</taxon>
        <taxon>Peniculida</taxon>
        <taxon>Parameciidae</taxon>
        <taxon>Paramecium</taxon>
    </lineage>
</organism>
<accession>A0A8S1Y6I8</accession>
<feature type="transmembrane region" description="Helical" evidence="1">
    <location>
        <begin position="45"/>
        <end position="63"/>
    </location>
</feature>
<dbReference type="EMBL" id="CAJJDP010000145">
    <property type="protein sequence ID" value="CAD8208647.1"/>
    <property type="molecule type" value="Genomic_DNA"/>
</dbReference>
<comment type="caution">
    <text evidence="2">The sequence shown here is derived from an EMBL/GenBank/DDBJ whole genome shotgun (WGS) entry which is preliminary data.</text>
</comment>
<name>A0A8S1Y6I8_PAROT</name>
<dbReference type="Proteomes" id="UP000683925">
    <property type="component" value="Unassembled WGS sequence"/>
</dbReference>
<feature type="transmembrane region" description="Helical" evidence="1">
    <location>
        <begin position="116"/>
        <end position="136"/>
    </location>
</feature>
<gene>
    <name evidence="2" type="ORF">POCTA_138.1.T1440170</name>
</gene>
<keyword evidence="1" id="KW-0472">Membrane</keyword>
<evidence type="ECO:0008006" key="4">
    <source>
        <dbReference type="Google" id="ProtNLM"/>
    </source>
</evidence>
<evidence type="ECO:0000313" key="3">
    <source>
        <dbReference type="Proteomes" id="UP000683925"/>
    </source>
</evidence>
<keyword evidence="3" id="KW-1185">Reference proteome</keyword>
<protein>
    <recommendedName>
        <fullName evidence="4">Transmembrane protein</fullName>
    </recommendedName>
</protein>
<evidence type="ECO:0000313" key="2">
    <source>
        <dbReference type="EMBL" id="CAD8208647.1"/>
    </source>
</evidence>
<evidence type="ECO:0000256" key="1">
    <source>
        <dbReference type="SAM" id="Phobius"/>
    </source>
</evidence>
<keyword evidence="1" id="KW-0812">Transmembrane</keyword>
<proteinExistence type="predicted"/>
<sequence length="279" mass="32540">MEQTVLKKVNALLMLKAKLLAQLKELMVILPLIRILQHLGQDNPLMIQFQLLLIMYLCIYVFMQFQFKISIGFKVQLINSINSIQLINVPQMDLNVYPWLAIHHMQSRRKFLDQDIMLLVVKVELIVFLCSIQLQVPLLMEFAILFTQCSLPIRINTLFNLCPQTANQILRLELLLAHVLIILVNRAAKGTANCVTIATFDDKKYTVCQPKGKKLLQVNQVPQLRYLPQNELIHQQVECLDKEMYVFETDPPQTIIQHLLIRVQIINFYILCILKYKMN</sequence>
<reference evidence="2" key="1">
    <citation type="submission" date="2021-01" db="EMBL/GenBank/DDBJ databases">
        <authorList>
            <consortium name="Genoscope - CEA"/>
            <person name="William W."/>
        </authorList>
    </citation>
    <scope>NUCLEOTIDE SEQUENCE</scope>
</reference>